<reference evidence="1" key="2">
    <citation type="submission" date="2025-08" db="UniProtKB">
        <authorList>
            <consortium name="Ensembl"/>
        </authorList>
    </citation>
    <scope>IDENTIFICATION</scope>
    <source>
        <strain evidence="1">breed Abyssinian</strain>
    </source>
</reference>
<organism evidence="1 2">
    <name type="scientific">Felis catus</name>
    <name type="common">Cat</name>
    <name type="synonym">Felis silvestris catus</name>
    <dbReference type="NCBI Taxonomy" id="9685"/>
    <lineage>
        <taxon>Eukaryota</taxon>
        <taxon>Metazoa</taxon>
        <taxon>Chordata</taxon>
        <taxon>Craniata</taxon>
        <taxon>Vertebrata</taxon>
        <taxon>Euteleostomi</taxon>
        <taxon>Mammalia</taxon>
        <taxon>Eutheria</taxon>
        <taxon>Laurasiatheria</taxon>
        <taxon>Carnivora</taxon>
        <taxon>Feliformia</taxon>
        <taxon>Felidae</taxon>
        <taxon>Felinae</taxon>
        <taxon>Felis</taxon>
    </lineage>
</organism>
<protein>
    <recommendedName>
        <fullName evidence="3">DET1</fullName>
    </recommendedName>
</protein>
<dbReference type="Ensembl" id="ENSFCTT00005033976.1">
    <property type="protein sequence ID" value="ENSFCTP00005023070.1"/>
    <property type="gene ID" value="ENSFCTG00005012003.1"/>
</dbReference>
<dbReference type="PANTHER" id="PTHR13374:SF3">
    <property type="entry name" value="DET1 HOMOLOG"/>
    <property type="match status" value="1"/>
</dbReference>
<evidence type="ECO:0000313" key="2">
    <source>
        <dbReference type="Proteomes" id="UP000823872"/>
    </source>
</evidence>
<dbReference type="PANTHER" id="PTHR13374">
    <property type="entry name" value="DET1 HOMOLOG DE-ETIOLATED-1 HOMOLOG"/>
    <property type="match status" value="1"/>
</dbReference>
<accession>A0ABI7XL72</accession>
<reference evidence="1 2" key="1">
    <citation type="submission" date="2021-02" db="EMBL/GenBank/DDBJ databases">
        <title>Safari Cat Assemblies.</title>
        <authorList>
            <person name="Bredemeyer K.R."/>
            <person name="Murphy W.J."/>
        </authorList>
    </citation>
    <scope>NUCLEOTIDE SEQUENCE [LARGE SCALE GENOMIC DNA]</scope>
</reference>
<gene>
    <name evidence="1" type="primary">MRPL46</name>
    <name evidence="1" type="synonym">DET1</name>
</gene>
<evidence type="ECO:0000313" key="1">
    <source>
        <dbReference type="Ensembl" id="ENSFCTP00005023070.1"/>
    </source>
</evidence>
<dbReference type="Proteomes" id="UP000823872">
    <property type="component" value="Chromosome B3"/>
</dbReference>
<keyword evidence="2" id="KW-1185">Reference proteome</keyword>
<dbReference type="InterPro" id="IPR019138">
    <property type="entry name" value="De-etiolated_protein_1_Det1"/>
</dbReference>
<sequence length="99" mass="11513">MDHHVSTIKPRRIQNQNVIHRLERRRISSGKADQTSLEIYEYQGCQAAEDLLQGYEGEILSNGNDQRSVSIRGRLFERFFVLLHITNVAANGDPRRHFH</sequence>
<reference evidence="1" key="3">
    <citation type="submission" date="2025-09" db="UniProtKB">
        <authorList>
            <consortium name="Ensembl"/>
        </authorList>
    </citation>
    <scope>IDENTIFICATION</scope>
    <source>
        <strain evidence="1">breed Abyssinian</strain>
    </source>
</reference>
<name>A0ABI7XL72_FELCA</name>
<dbReference type="GeneTree" id="ENSGT00390000005224"/>
<evidence type="ECO:0008006" key="3">
    <source>
        <dbReference type="Google" id="ProtNLM"/>
    </source>
</evidence>
<proteinExistence type="predicted"/>